<dbReference type="EMBL" id="JAKMXF010000354">
    <property type="protein sequence ID" value="KAI6646448.1"/>
    <property type="molecule type" value="Genomic_DNA"/>
</dbReference>
<evidence type="ECO:0000313" key="2">
    <source>
        <dbReference type="EMBL" id="KAI6646448.1"/>
    </source>
</evidence>
<keyword evidence="2" id="KW-0251">Elongation factor</keyword>
<organism evidence="2 3">
    <name type="scientific">Oopsacas minuta</name>
    <dbReference type="NCBI Taxonomy" id="111878"/>
    <lineage>
        <taxon>Eukaryota</taxon>
        <taxon>Metazoa</taxon>
        <taxon>Porifera</taxon>
        <taxon>Hexactinellida</taxon>
        <taxon>Hexasterophora</taxon>
        <taxon>Lyssacinosida</taxon>
        <taxon>Leucopsacidae</taxon>
        <taxon>Oopsacas</taxon>
    </lineage>
</organism>
<reference evidence="2 3" key="1">
    <citation type="journal article" date="2023" name="BMC Biol.">
        <title>The compact genome of the sponge Oopsacas minuta (Hexactinellida) is lacking key metazoan core genes.</title>
        <authorList>
            <person name="Santini S."/>
            <person name="Schenkelaars Q."/>
            <person name="Jourda C."/>
            <person name="Duchesne M."/>
            <person name="Belahbib H."/>
            <person name="Rocher C."/>
            <person name="Selva M."/>
            <person name="Riesgo A."/>
            <person name="Vervoort M."/>
            <person name="Leys S.P."/>
            <person name="Kodjabachian L."/>
            <person name="Le Bivic A."/>
            <person name="Borchiellini C."/>
            <person name="Claverie J.M."/>
            <person name="Renard E."/>
        </authorList>
    </citation>
    <scope>NUCLEOTIDE SEQUENCE [LARGE SCALE GENOMIC DNA]</scope>
    <source>
        <strain evidence="2">SPO-2</strain>
    </source>
</reference>
<dbReference type="GO" id="GO:0003746">
    <property type="term" value="F:translation elongation factor activity"/>
    <property type="evidence" value="ECO:0007669"/>
    <property type="project" value="UniProtKB-KW"/>
</dbReference>
<evidence type="ECO:0000256" key="1">
    <source>
        <dbReference type="SAM" id="MobiDB-lite"/>
    </source>
</evidence>
<proteinExistence type="predicted"/>
<dbReference type="InterPro" id="IPR010405">
    <property type="entry name" value="COBRA1"/>
</dbReference>
<name>A0AAV7JCN2_9METZ</name>
<protein>
    <submittedName>
        <fullName evidence="2">Negative elongation factor B-like</fullName>
    </submittedName>
</protein>
<dbReference type="GO" id="GO:0034244">
    <property type="term" value="P:negative regulation of transcription elongation by RNA polymerase II"/>
    <property type="evidence" value="ECO:0007669"/>
    <property type="project" value="TreeGrafter"/>
</dbReference>
<dbReference type="GO" id="GO:0032021">
    <property type="term" value="C:NELF complex"/>
    <property type="evidence" value="ECO:0007669"/>
    <property type="project" value="TreeGrafter"/>
</dbReference>
<dbReference type="Proteomes" id="UP001165289">
    <property type="component" value="Unassembled WGS sequence"/>
</dbReference>
<gene>
    <name evidence="2" type="ORF">LOD99_12569</name>
</gene>
<sequence>MEDIPPFPDFAEFQTGYPECIGRFQKSVSHLTSPPCPTPNSPSPLPLIPLELLDLLGIRRASYNQSLIRQLCVCMRKEVTSADPVLLQEVMQRLKLEELIRMPMPELSSCLFDLMLHMESVDEVYLRILASEPDFLEKCPLPLKQLVWELEEHKSLFSDSVSPLLDEYIEAKERILNSSLGMVGGSVGQTFFTLPLDIRRSNREVHKLLELVGGSYKLYNTLSVFIRILFSKTRKPHFCTLRCDLVTSLQRTDSPSAVRLLEQESCSHFISLLDQAQGEPRQRAARLVEIHQQFRAVKKYMSDSYETLFDLVMALRDPHTVHMLCRITLEHASKLAIKRKLPRQSNEVLLTLHLLNIALQALSIIDKRIAPEPALDHRMLSQFIPDLMLFMTQEKISFSSSSIVPVLRLGQISETGPPQAFPFSAGTLRLLECDPVANSLFCFLVIQVTKKRDLFALLKLLPVYADHHNLELLPELFFHEFSTYLVPVLSQVSHCDLQDVHAIVFVRFWLVFYTEEDAFRHACRLIRALCEDMPSERLINLLEEMGRVDLSTEKMTDEWSDTIHFISEHSSVPLSFFTDGTEEYPPVENQLGQESGEDLGEDTRNEGELEYEDSDSNFRSEHDLTDTTADLSTKEP</sequence>
<feature type="compositionally biased region" description="Polar residues" evidence="1">
    <location>
        <begin position="626"/>
        <end position="636"/>
    </location>
</feature>
<comment type="caution">
    <text evidence="2">The sequence shown here is derived from an EMBL/GenBank/DDBJ whole genome shotgun (WGS) entry which is preliminary data.</text>
</comment>
<feature type="region of interest" description="Disordered" evidence="1">
    <location>
        <begin position="583"/>
        <end position="636"/>
    </location>
</feature>
<keyword evidence="2" id="KW-0648">Protein biosynthesis</keyword>
<keyword evidence="3" id="KW-1185">Reference proteome</keyword>
<evidence type="ECO:0000313" key="3">
    <source>
        <dbReference type="Proteomes" id="UP001165289"/>
    </source>
</evidence>
<dbReference type="AlphaFoldDB" id="A0AAV7JCN2"/>
<accession>A0AAV7JCN2</accession>
<feature type="compositionally biased region" description="Basic and acidic residues" evidence="1">
    <location>
        <begin position="616"/>
        <end position="625"/>
    </location>
</feature>
<dbReference type="PANTHER" id="PTHR13503">
    <property type="entry name" value="NEGATIVE ELONGATION FACTOR COMPLEX MEMBER B"/>
    <property type="match status" value="1"/>
</dbReference>
<dbReference type="PANTHER" id="PTHR13503:SF3">
    <property type="entry name" value="NEGATIVE ELONGATION FACTOR B"/>
    <property type="match status" value="1"/>
</dbReference>
<dbReference type="Pfam" id="PF06209">
    <property type="entry name" value="COBRA1"/>
    <property type="match status" value="1"/>
</dbReference>